<keyword evidence="5 9" id="KW-0255">Endonuclease</keyword>
<evidence type="ECO:0000256" key="9">
    <source>
        <dbReference type="HAMAP-Rule" id="MF_01471"/>
    </source>
</evidence>
<dbReference type="GO" id="GO:0016787">
    <property type="term" value="F:hydrolase activity"/>
    <property type="evidence" value="ECO:0007669"/>
    <property type="project" value="UniProtKB-KW"/>
</dbReference>
<comment type="function">
    <text evidence="9">CRISPR (clustered regularly interspaced short palindromic repeat), is an adaptive immune system that provides protection against mobile genetic elements (viruses, transposable elements and conjugative plasmids). CRISPR clusters contain sequences complementary to antecedent mobile elements and target invading nucleic acids. CRISPR clusters are transcribed and processed into CRISPR RNA (crRNA). Functions as a ssRNA-specific endoribonuclease. Involved in the integration of spacer DNA into the CRISPR cassette.</text>
</comment>
<keyword evidence="4 9" id="KW-0479">Metal-binding</keyword>
<gene>
    <name evidence="9" type="primary">cas2</name>
    <name evidence="11" type="ORF">PAMC26510_22235</name>
</gene>
<evidence type="ECO:0000256" key="10">
    <source>
        <dbReference type="PIRNR" id="PIRNR032582"/>
    </source>
</evidence>
<evidence type="ECO:0000256" key="4">
    <source>
        <dbReference type="ARBA" id="ARBA00022723"/>
    </source>
</evidence>
<organism evidence="11 12">
    <name type="scientific">Caballeronia sordidicola</name>
    <name type="common">Burkholderia sordidicola</name>
    <dbReference type="NCBI Taxonomy" id="196367"/>
    <lineage>
        <taxon>Bacteria</taxon>
        <taxon>Pseudomonadati</taxon>
        <taxon>Pseudomonadota</taxon>
        <taxon>Betaproteobacteria</taxon>
        <taxon>Burkholderiales</taxon>
        <taxon>Burkholderiaceae</taxon>
        <taxon>Caballeronia</taxon>
    </lineage>
</organism>
<name>A0A242MMU3_CABSO</name>
<keyword evidence="6 9" id="KW-0378">Hydrolase</keyword>
<protein>
    <recommendedName>
        <fullName evidence="9">CRISPR-associated endoribonuclease Cas2</fullName>
        <ecNumber evidence="9">3.1.-.-</ecNumber>
    </recommendedName>
</protein>
<dbReference type="EMBL" id="NBTY01000120">
    <property type="protein sequence ID" value="OTP72084.1"/>
    <property type="molecule type" value="Genomic_DNA"/>
</dbReference>
<comment type="caution">
    <text evidence="11">The sequence shown here is derived from an EMBL/GenBank/DDBJ whole genome shotgun (WGS) entry which is preliminary data.</text>
</comment>
<dbReference type="Pfam" id="PF09827">
    <property type="entry name" value="CRISPR_Cas2"/>
    <property type="match status" value="1"/>
</dbReference>
<feature type="binding site" evidence="9">
    <location>
        <position position="8"/>
    </location>
    <ligand>
        <name>Mg(2+)</name>
        <dbReference type="ChEBI" id="CHEBI:18420"/>
        <note>catalytic</note>
    </ligand>
</feature>
<comment type="similarity">
    <text evidence="2 9 10">Belongs to the CRISPR-associated endoribonuclease Cas2 protein family.</text>
</comment>
<evidence type="ECO:0000256" key="8">
    <source>
        <dbReference type="ARBA" id="ARBA00023118"/>
    </source>
</evidence>
<dbReference type="GO" id="GO:0051607">
    <property type="term" value="P:defense response to virus"/>
    <property type="evidence" value="ECO:0007669"/>
    <property type="project" value="UniProtKB-UniRule"/>
</dbReference>
<evidence type="ECO:0000256" key="2">
    <source>
        <dbReference type="ARBA" id="ARBA00009959"/>
    </source>
</evidence>
<reference evidence="11 12" key="1">
    <citation type="submission" date="2017-03" db="EMBL/GenBank/DDBJ databases">
        <title>Genome analysis of strain PAMC 26510.</title>
        <authorList>
            <person name="Oh H.-M."/>
            <person name="Yang J.-A."/>
        </authorList>
    </citation>
    <scope>NUCLEOTIDE SEQUENCE [LARGE SCALE GENOMIC DNA]</scope>
    <source>
        <strain evidence="11 12">PAMC 26510</strain>
    </source>
</reference>
<dbReference type="GO" id="GO:0046872">
    <property type="term" value="F:metal ion binding"/>
    <property type="evidence" value="ECO:0007669"/>
    <property type="project" value="UniProtKB-UniRule"/>
</dbReference>
<dbReference type="HAMAP" id="MF_01471">
    <property type="entry name" value="Cas2"/>
    <property type="match status" value="1"/>
</dbReference>
<keyword evidence="8 9" id="KW-0051">Antiviral defense</keyword>
<sequence>MMVLVSYDVATSTEGGARRLRRVARACKDFGQRVQYSVFEIEVDAAQWTLLKRRLVSVIDPDVDSLRFYFLGNNWERRIEHIGAKEAVDFNAPLIV</sequence>
<dbReference type="AlphaFoldDB" id="A0A242MMU3"/>
<dbReference type="SUPFAM" id="SSF143430">
    <property type="entry name" value="TTP0101/SSO1404-like"/>
    <property type="match status" value="1"/>
</dbReference>
<comment type="subunit">
    <text evidence="9">Homodimer, forms a heterotetramer with a Cas1 homodimer.</text>
</comment>
<dbReference type="InterPro" id="IPR019199">
    <property type="entry name" value="Virulence_VapD/CRISPR_Cas2"/>
</dbReference>
<evidence type="ECO:0000313" key="12">
    <source>
        <dbReference type="Proteomes" id="UP000194546"/>
    </source>
</evidence>
<evidence type="ECO:0000256" key="1">
    <source>
        <dbReference type="ARBA" id="ARBA00001946"/>
    </source>
</evidence>
<dbReference type="PIRSF" id="PIRSF032582">
    <property type="entry name" value="Cas2"/>
    <property type="match status" value="1"/>
</dbReference>
<evidence type="ECO:0000256" key="5">
    <source>
        <dbReference type="ARBA" id="ARBA00022759"/>
    </source>
</evidence>
<dbReference type="NCBIfam" id="TIGR01573">
    <property type="entry name" value="cas2"/>
    <property type="match status" value="1"/>
</dbReference>
<evidence type="ECO:0000256" key="3">
    <source>
        <dbReference type="ARBA" id="ARBA00022722"/>
    </source>
</evidence>
<dbReference type="Proteomes" id="UP000194546">
    <property type="component" value="Unassembled WGS sequence"/>
</dbReference>
<keyword evidence="7 9" id="KW-0460">Magnesium</keyword>
<dbReference type="EC" id="3.1.-.-" evidence="9"/>
<dbReference type="GO" id="GO:0004521">
    <property type="term" value="F:RNA endonuclease activity"/>
    <property type="evidence" value="ECO:0007669"/>
    <property type="project" value="UniProtKB-UniRule"/>
</dbReference>
<dbReference type="CDD" id="cd09725">
    <property type="entry name" value="Cas2_I_II_III"/>
    <property type="match status" value="1"/>
</dbReference>
<proteinExistence type="inferred from homology"/>
<evidence type="ECO:0000313" key="11">
    <source>
        <dbReference type="EMBL" id="OTP72084.1"/>
    </source>
</evidence>
<keyword evidence="3 9" id="KW-0540">Nuclease</keyword>
<evidence type="ECO:0000256" key="6">
    <source>
        <dbReference type="ARBA" id="ARBA00022801"/>
    </source>
</evidence>
<dbReference type="Gene3D" id="3.30.70.240">
    <property type="match status" value="1"/>
</dbReference>
<dbReference type="PANTHER" id="PTHR34405">
    <property type="entry name" value="CRISPR-ASSOCIATED ENDORIBONUCLEASE CAS2"/>
    <property type="match status" value="1"/>
</dbReference>
<accession>A0A242MMU3</accession>
<dbReference type="InterPro" id="IPR021127">
    <property type="entry name" value="CRISPR_associated_Cas2"/>
</dbReference>
<comment type="cofactor">
    <cofactor evidence="1 9">
        <name>Mg(2+)</name>
        <dbReference type="ChEBI" id="CHEBI:18420"/>
    </cofactor>
</comment>
<dbReference type="PANTHER" id="PTHR34405:SF3">
    <property type="entry name" value="CRISPR-ASSOCIATED ENDORIBONUCLEASE CAS2 3"/>
    <property type="match status" value="1"/>
</dbReference>
<dbReference type="GO" id="GO:0043571">
    <property type="term" value="P:maintenance of CRISPR repeat elements"/>
    <property type="evidence" value="ECO:0007669"/>
    <property type="project" value="UniProtKB-UniRule"/>
</dbReference>
<evidence type="ECO:0000256" key="7">
    <source>
        <dbReference type="ARBA" id="ARBA00022842"/>
    </source>
</evidence>